<dbReference type="EMBL" id="BONV01000009">
    <property type="protein sequence ID" value="GIG79457.1"/>
    <property type="molecule type" value="Genomic_DNA"/>
</dbReference>
<evidence type="ECO:0008006" key="4">
    <source>
        <dbReference type="Google" id="ProtNLM"/>
    </source>
</evidence>
<keyword evidence="1" id="KW-1133">Transmembrane helix</keyword>
<sequence>MNVVFAAHHVIAGANAAVALLSGVSSVAGVMRPGLGLPKGAPITAGVDFYARAYAVRAVPLSAVALVMLARGDSAGLTAMLIVLGLAQVGDCVLGVMRRHLGMSVGAGVCALVHLLSAWWIASH</sequence>
<dbReference type="AlphaFoldDB" id="A0A8J3PRQ5"/>
<evidence type="ECO:0000313" key="2">
    <source>
        <dbReference type="EMBL" id="GIG79457.1"/>
    </source>
</evidence>
<accession>A0A8J3PRQ5</accession>
<comment type="caution">
    <text evidence="2">The sequence shown here is derived from an EMBL/GenBank/DDBJ whole genome shotgun (WGS) entry which is preliminary data.</text>
</comment>
<name>A0A8J3PRQ5_9ACTN</name>
<reference evidence="2 3" key="1">
    <citation type="submission" date="2021-01" db="EMBL/GenBank/DDBJ databases">
        <title>Whole genome shotgun sequence of Planotetraspora kaengkrachanensis NBRC 104272.</title>
        <authorList>
            <person name="Komaki H."/>
            <person name="Tamura T."/>
        </authorList>
    </citation>
    <scope>NUCLEOTIDE SEQUENCE [LARGE SCALE GENOMIC DNA]</scope>
    <source>
        <strain evidence="2 3">NBRC 104272</strain>
    </source>
</reference>
<evidence type="ECO:0000256" key="1">
    <source>
        <dbReference type="SAM" id="Phobius"/>
    </source>
</evidence>
<keyword evidence="1" id="KW-0812">Transmembrane</keyword>
<gene>
    <name evidence="2" type="ORF">Pka01_25840</name>
</gene>
<feature type="transmembrane region" description="Helical" evidence="1">
    <location>
        <begin position="75"/>
        <end position="94"/>
    </location>
</feature>
<dbReference type="RefSeq" id="WP_203882922.1">
    <property type="nucleotide sequence ID" value="NZ_BAABHH010000016.1"/>
</dbReference>
<feature type="transmembrane region" description="Helical" evidence="1">
    <location>
        <begin position="101"/>
        <end position="122"/>
    </location>
</feature>
<keyword evidence="3" id="KW-1185">Reference proteome</keyword>
<organism evidence="2 3">
    <name type="scientific">Planotetraspora kaengkrachanensis</name>
    <dbReference type="NCBI Taxonomy" id="575193"/>
    <lineage>
        <taxon>Bacteria</taxon>
        <taxon>Bacillati</taxon>
        <taxon>Actinomycetota</taxon>
        <taxon>Actinomycetes</taxon>
        <taxon>Streptosporangiales</taxon>
        <taxon>Streptosporangiaceae</taxon>
        <taxon>Planotetraspora</taxon>
    </lineage>
</organism>
<dbReference type="Proteomes" id="UP000630097">
    <property type="component" value="Unassembled WGS sequence"/>
</dbReference>
<protein>
    <recommendedName>
        <fullName evidence="4">DUF4267 domain-containing protein</fullName>
    </recommendedName>
</protein>
<feature type="transmembrane region" description="Helical" evidence="1">
    <location>
        <begin position="6"/>
        <end position="28"/>
    </location>
</feature>
<feature type="transmembrane region" description="Helical" evidence="1">
    <location>
        <begin position="49"/>
        <end position="69"/>
    </location>
</feature>
<evidence type="ECO:0000313" key="3">
    <source>
        <dbReference type="Proteomes" id="UP000630097"/>
    </source>
</evidence>
<proteinExistence type="predicted"/>
<keyword evidence="1" id="KW-0472">Membrane</keyword>